<reference evidence="2 3" key="1">
    <citation type="submission" date="2016-01" db="EMBL/GenBank/DDBJ databases">
        <title>Genome sequencing of Roseivirga echinicomitans KMM 6058.</title>
        <authorList>
            <person name="Selvaratnam C."/>
            <person name="Thevarajoo S."/>
            <person name="Goh K.M."/>
            <person name="Ee R."/>
            <person name="Chan K.-G."/>
            <person name="Chong C.S."/>
        </authorList>
    </citation>
    <scope>NUCLEOTIDE SEQUENCE [LARGE SCALE GENOMIC DNA]</scope>
    <source>
        <strain evidence="2 3">KMM 6058</strain>
    </source>
</reference>
<feature type="transmembrane region" description="Helical" evidence="1">
    <location>
        <begin position="6"/>
        <end position="30"/>
    </location>
</feature>
<name>A0A150XVN7_9BACT</name>
<dbReference type="AlphaFoldDB" id="A0A150XVN7"/>
<accession>A0A150XVN7</accession>
<evidence type="ECO:0000256" key="1">
    <source>
        <dbReference type="SAM" id="Phobius"/>
    </source>
</evidence>
<keyword evidence="1" id="KW-0812">Transmembrane</keyword>
<gene>
    <name evidence="2" type="ORF">AWN68_13270</name>
</gene>
<evidence type="ECO:0000313" key="2">
    <source>
        <dbReference type="EMBL" id="KYG82756.1"/>
    </source>
</evidence>
<dbReference type="EMBL" id="LRDB01000002">
    <property type="protein sequence ID" value="KYG82756.1"/>
    <property type="molecule type" value="Genomic_DNA"/>
</dbReference>
<proteinExistence type="predicted"/>
<dbReference type="STRING" id="296218.AWN68_13270"/>
<evidence type="ECO:0000313" key="3">
    <source>
        <dbReference type="Proteomes" id="UP000075615"/>
    </source>
</evidence>
<dbReference type="Proteomes" id="UP000075615">
    <property type="component" value="Unassembled WGS sequence"/>
</dbReference>
<keyword evidence="1" id="KW-1133">Transmembrane helix</keyword>
<protein>
    <submittedName>
        <fullName evidence="2">Uncharacterized protein</fullName>
    </submittedName>
</protein>
<organism evidence="2 3">
    <name type="scientific">Roseivirga echinicomitans</name>
    <dbReference type="NCBI Taxonomy" id="296218"/>
    <lineage>
        <taxon>Bacteria</taxon>
        <taxon>Pseudomonadati</taxon>
        <taxon>Bacteroidota</taxon>
        <taxon>Cytophagia</taxon>
        <taxon>Cytophagales</taxon>
        <taxon>Roseivirgaceae</taxon>
        <taxon>Roseivirga</taxon>
    </lineage>
</organism>
<feature type="transmembrane region" description="Helical" evidence="1">
    <location>
        <begin position="73"/>
        <end position="96"/>
    </location>
</feature>
<keyword evidence="1" id="KW-0472">Membrane</keyword>
<comment type="caution">
    <text evidence="2">The sequence shown here is derived from an EMBL/GenBank/DDBJ whole genome shotgun (WGS) entry which is preliminary data.</text>
</comment>
<sequence>MVLDDLLNLELIVVLTFFSFRNFSNFLIFYKEEKIKIFSSALIDNLKFIGIMFKSVFKLWWTGDQYKFEKRIANGLSVLFYFSIIVLILTFLIGYII</sequence>
<keyword evidence="3" id="KW-1185">Reference proteome</keyword>